<dbReference type="OrthoDB" id="3268838at2759"/>
<keyword evidence="4" id="KW-1185">Reference proteome</keyword>
<feature type="signal peptide" evidence="2">
    <location>
        <begin position="1"/>
        <end position="23"/>
    </location>
</feature>
<protein>
    <submittedName>
        <fullName evidence="3">Uncharacterized protein</fullName>
    </submittedName>
</protein>
<evidence type="ECO:0000256" key="1">
    <source>
        <dbReference type="SAM" id="MobiDB-lite"/>
    </source>
</evidence>
<sequence length="693" mass="78314">MPEIRECIAHYLCMLWFFSFCLHEKLDLQLLALWADASEREEKKLAPDGLVYRLDASSTVVRGNVNAQTSLWPGPFKKTKANPDPPSIRTLELKGVSYSNRTIILDMGPLHFQLAYLTHTSIQFFSKETWENTVTKTHKKARKYYIGLAFEFSNHVIAFLSLDQVFQPHWARSRMELPEGPVDVYTSYEHFLSNVADWIRKRANSSSDRLGLACEVMRINGNKVWSGFGVYSSSEVFHDSGNSPLSTEREIFDSPSKTARLCESLWSYAHKSHSEKMRNLLSPCIVNGIIAPTRTQRLGYIKWLHVYAKEYTRLTPRMSKLVNNYEAKLKLEESTESPWFRDTSGLIDFFEPNYIIAALTKKSRTLGALIFGTEEWSRLRATIPAEMLDVAAMDPVSEDPLTVMFRERGLLSSTTHLPVYDTLFERIDHRKYIPHKTYTYRSAKQIWSVVRAFPENSWVSDGYYKSHALERITGPARQKMLFKHIVTNTNSVAVGPLEYCGNGVVVRSSHRVKFVSAVPKKRENILAEAALARVGHTAVDEEEDINDPPPPDVMEEDSGAEDGNTDILLSGSNSSLDVSSSDESDLDLPLSLPPSEPPSGSSSDNDPVESSDFFDEDLSANSSDTDFACPPRKKKKTHLTADREMVLVGSSSATAAGPDSENHRHRRNKTPMNYARPRRKYIKSSSRMDVDNA</sequence>
<feature type="chain" id="PRO_5001645725" evidence="2">
    <location>
        <begin position="24"/>
        <end position="693"/>
    </location>
</feature>
<evidence type="ECO:0000256" key="2">
    <source>
        <dbReference type="SAM" id="SignalP"/>
    </source>
</evidence>
<reference evidence="4" key="1">
    <citation type="journal article" date="2014" name="Proc. Natl. Acad. Sci. U.S.A.">
        <title>Extensive sampling of basidiomycete genomes demonstrates inadequacy of the white-rot/brown-rot paradigm for wood decay fungi.</title>
        <authorList>
            <person name="Riley R."/>
            <person name="Salamov A.A."/>
            <person name="Brown D.W."/>
            <person name="Nagy L.G."/>
            <person name="Floudas D."/>
            <person name="Held B.W."/>
            <person name="Levasseur A."/>
            <person name="Lombard V."/>
            <person name="Morin E."/>
            <person name="Otillar R."/>
            <person name="Lindquist E.A."/>
            <person name="Sun H."/>
            <person name="LaButti K.M."/>
            <person name="Schmutz J."/>
            <person name="Jabbour D."/>
            <person name="Luo H."/>
            <person name="Baker S.E."/>
            <person name="Pisabarro A.G."/>
            <person name="Walton J.D."/>
            <person name="Blanchette R.A."/>
            <person name="Henrissat B."/>
            <person name="Martin F."/>
            <person name="Cullen D."/>
            <person name="Hibbett D.S."/>
            <person name="Grigoriev I.V."/>
        </authorList>
    </citation>
    <scope>NUCLEOTIDE SEQUENCE [LARGE SCALE GENOMIC DNA]</scope>
    <source>
        <strain evidence="4">CBS 339.88</strain>
    </source>
</reference>
<dbReference type="Proteomes" id="UP000027222">
    <property type="component" value="Unassembled WGS sequence"/>
</dbReference>
<dbReference type="HOGENOM" id="CLU_397423_0_0_1"/>
<name>A0A067SDY8_GALM3</name>
<feature type="compositionally biased region" description="Acidic residues" evidence="1">
    <location>
        <begin position="553"/>
        <end position="564"/>
    </location>
</feature>
<feature type="compositionally biased region" description="Acidic residues" evidence="1">
    <location>
        <begin position="606"/>
        <end position="618"/>
    </location>
</feature>
<organism evidence="3 4">
    <name type="scientific">Galerina marginata (strain CBS 339.88)</name>
    <dbReference type="NCBI Taxonomy" id="685588"/>
    <lineage>
        <taxon>Eukaryota</taxon>
        <taxon>Fungi</taxon>
        <taxon>Dikarya</taxon>
        <taxon>Basidiomycota</taxon>
        <taxon>Agaricomycotina</taxon>
        <taxon>Agaricomycetes</taxon>
        <taxon>Agaricomycetidae</taxon>
        <taxon>Agaricales</taxon>
        <taxon>Agaricineae</taxon>
        <taxon>Strophariaceae</taxon>
        <taxon>Galerina</taxon>
    </lineage>
</organism>
<gene>
    <name evidence="3" type="ORF">GALMADRAFT_230906</name>
</gene>
<evidence type="ECO:0000313" key="4">
    <source>
        <dbReference type="Proteomes" id="UP000027222"/>
    </source>
</evidence>
<feature type="compositionally biased region" description="Low complexity" evidence="1">
    <location>
        <begin position="568"/>
        <end position="579"/>
    </location>
</feature>
<evidence type="ECO:0000313" key="3">
    <source>
        <dbReference type="EMBL" id="KDR69126.1"/>
    </source>
</evidence>
<keyword evidence="2" id="KW-0732">Signal</keyword>
<feature type="region of interest" description="Disordered" evidence="1">
    <location>
        <begin position="536"/>
        <end position="693"/>
    </location>
</feature>
<proteinExistence type="predicted"/>
<dbReference type="AlphaFoldDB" id="A0A067SDY8"/>
<dbReference type="EMBL" id="KL142404">
    <property type="protein sequence ID" value="KDR69126.1"/>
    <property type="molecule type" value="Genomic_DNA"/>
</dbReference>
<dbReference type="STRING" id="685588.A0A067SDY8"/>
<accession>A0A067SDY8</accession>